<organism evidence="4 5">
    <name type="scientific">Clupea harengus</name>
    <name type="common">Atlantic herring</name>
    <dbReference type="NCBI Taxonomy" id="7950"/>
    <lineage>
        <taxon>Eukaryota</taxon>
        <taxon>Metazoa</taxon>
        <taxon>Chordata</taxon>
        <taxon>Craniata</taxon>
        <taxon>Vertebrata</taxon>
        <taxon>Euteleostomi</taxon>
        <taxon>Actinopterygii</taxon>
        <taxon>Neopterygii</taxon>
        <taxon>Teleostei</taxon>
        <taxon>Clupei</taxon>
        <taxon>Clupeiformes</taxon>
        <taxon>Clupeoidei</taxon>
        <taxon>Clupeidae</taxon>
        <taxon>Clupea</taxon>
    </lineage>
</organism>
<keyword evidence="5" id="KW-0418">Kinase</keyword>
<dbReference type="SMART" id="SM00220">
    <property type="entry name" value="S_TKc"/>
    <property type="match status" value="1"/>
</dbReference>
<accession>A0A6P8G7X4</accession>
<name>A0A6P8G7X4_CLUHA</name>
<dbReference type="Proteomes" id="UP000515152">
    <property type="component" value="Chromosome 11"/>
</dbReference>
<dbReference type="GeneID" id="105911437"/>
<dbReference type="InterPro" id="IPR011009">
    <property type="entry name" value="Kinase-like_dom_sf"/>
</dbReference>
<protein>
    <submittedName>
        <fullName evidence="5">Serine/threonine-protein kinase 31</fullName>
    </submittedName>
</protein>
<gene>
    <name evidence="5" type="primary">LOC105911437</name>
</gene>
<evidence type="ECO:0000313" key="5">
    <source>
        <dbReference type="RefSeq" id="XP_031432336.1"/>
    </source>
</evidence>
<dbReference type="GO" id="GO:0005524">
    <property type="term" value="F:ATP binding"/>
    <property type="evidence" value="ECO:0007669"/>
    <property type="project" value="UniProtKB-KW"/>
</dbReference>
<dbReference type="PANTHER" id="PTHR27001">
    <property type="entry name" value="OS01G0253100 PROTEIN"/>
    <property type="match status" value="1"/>
</dbReference>
<sequence length="683" mass="76490">MRRAEMQTAEVQTEHVQTEHVRAAEVQTEHVQTEHVQTERVQTERVQTERVQTAEVQTEHVQTALVDQLSCLATKMESVRRLRASSPSSTVADTLLEAVDVVTGNCISAPAVMATLDVGWAAFEHAQEMLKTCRQREELGALVISRDRLREELSINAETFLQETNELLITARTHTLEELLESVRGVCPPGAVAKGVQQGAFEELRLWRSGWLQKTSAVRQHTDHALSHLRGYLANSLKQLCATEEASVCVSDVSKGVEKLLELAETAIDQELENSQSSQEQHTADAQIVLHSHRSLMQLGEAELSLLRTLRDTHTLCSKFKQEAVQWKAGPPSLTELLSVKKKIRSLHTQLRWKQMEASFLEEAEEQDLMEILKKKEEVAETRKALFQHISIEQREYEKLVALAEKCFPELPLLHLDADILSYMRSGGVLLKSLDRDMMDTEPMRELSGRRPLLCSEYLGQRVILKGYCVEADAEEKVLERATLFRQTQRNCPHLLPLLGLFYGKNDPLAYVMVSYLPNSSLRLVQKRSPLTSPEVVMVMRGVAVGLQALHSAQITHGALHPGNVFVSNREQGIVGDYDLTKTPEQRGVDGVMKAGNISLLPPEYHQAGNTHTTAASDMYAYGCLLLWLHHPDFDGAMESDSQMLDTSALNLEPHLRTLLSKLLIGCGRLAAAEVLKELYFAV</sequence>
<evidence type="ECO:0000256" key="1">
    <source>
        <dbReference type="ARBA" id="ARBA00022741"/>
    </source>
</evidence>
<evidence type="ECO:0000313" key="4">
    <source>
        <dbReference type="Proteomes" id="UP000515152"/>
    </source>
</evidence>
<keyword evidence="2" id="KW-0067">ATP-binding</keyword>
<dbReference type="GO" id="GO:0004672">
    <property type="term" value="F:protein kinase activity"/>
    <property type="evidence" value="ECO:0007669"/>
    <property type="project" value="InterPro"/>
</dbReference>
<dbReference type="SUPFAM" id="SSF56112">
    <property type="entry name" value="Protein kinase-like (PK-like)"/>
    <property type="match status" value="1"/>
</dbReference>
<dbReference type="KEGG" id="char:105911437"/>
<dbReference type="GO" id="GO:0005886">
    <property type="term" value="C:plasma membrane"/>
    <property type="evidence" value="ECO:0007669"/>
    <property type="project" value="TreeGrafter"/>
</dbReference>
<keyword evidence="5" id="KW-0808">Transferase</keyword>
<dbReference type="RefSeq" id="XP_031432336.1">
    <property type="nucleotide sequence ID" value="XM_031576476.1"/>
</dbReference>
<dbReference type="OrthoDB" id="10023235at2759"/>
<dbReference type="Pfam" id="PF07714">
    <property type="entry name" value="PK_Tyr_Ser-Thr"/>
    <property type="match status" value="1"/>
</dbReference>
<feature type="domain" description="Protein kinase" evidence="3">
    <location>
        <begin position="397"/>
        <end position="681"/>
    </location>
</feature>
<proteinExistence type="predicted"/>
<keyword evidence="4" id="KW-1185">Reference proteome</keyword>
<keyword evidence="1" id="KW-0547">Nucleotide-binding</keyword>
<dbReference type="PROSITE" id="PS50011">
    <property type="entry name" value="PROTEIN_KINASE_DOM"/>
    <property type="match status" value="1"/>
</dbReference>
<dbReference type="Gene3D" id="1.10.510.10">
    <property type="entry name" value="Transferase(Phosphotransferase) domain 1"/>
    <property type="match status" value="1"/>
</dbReference>
<dbReference type="InterPro" id="IPR000719">
    <property type="entry name" value="Prot_kinase_dom"/>
</dbReference>
<dbReference type="InterPro" id="IPR001245">
    <property type="entry name" value="Ser-Thr/Tyr_kinase_cat_dom"/>
</dbReference>
<evidence type="ECO:0000259" key="3">
    <source>
        <dbReference type="PROSITE" id="PS50011"/>
    </source>
</evidence>
<dbReference type="PANTHER" id="PTHR27001:SF931">
    <property type="entry name" value="OS11G0664100 PROTEIN"/>
    <property type="match status" value="1"/>
</dbReference>
<reference evidence="5" key="1">
    <citation type="submission" date="2025-08" db="UniProtKB">
        <authorList>
            <consortium name="RefSeq"/>
        </authorList>
    </citation>
    <scope>IDENTIFICATION</scope>
</reference>
<evidence type="ECO:0000256" key="2">
    <source>
        <dbReference type="ARBA" id="ARBA00022840"/>
    </source>
</evidence>
<dbReference type="AlphaFoldDB" id="A0A6P8G7X4"/>